<evidence type="ECO:0000313" key="2">
    <source>
        <dbReference type="Proteomes" id="UP000298595"/>
    </source>
</evidence>
<organism evidence="1 2">
    <name type="scientific">Azospirillum argentinense</name>
    <dbReference type="NCBI Taxonomy" id="2970906"/>
    <lineage>
        <taxon>Bacteria</taxon>
        <taxon>Pseudomonadati</taxon>
        <taxon>Pseudomonadota</taxon>
        <taxon>Alphaproteobacteria</taxon>
        <taxon>Rhodospirillales</taxon>
        <taxon>Azospirillaceae</taxon>
        <taxon>Azospirillum</taxon>
    </lineage>
</organism>
<dbReference type="EMBL" id="CP032322">
    <property type="protein sequence ID" value="QCN96652.1"/>
    <property type="molecule type" value="Genomic_DNA"/>
</dbReference>
<protein>
    <submittedName>
        <fullName evidence="1">Uncharacterized protein</fullName>
    </submittedName>
</protein>
<reference evidence="1 2" key="1">
    <citation type="submission" date="2018-09" db="EMBL/GenBank/DDBJ databases">
        <title>Whole genome based analysis of evolution and adaptive divergence in Indian and Brazilian strains of Azospirillum brasilense.</title>
        <authorList>
            <person name="Singh C."/>
            <person name="Tripathi A.K."/>
        </authorList>
    </citation>
    <scope>NUCLEOTIDE SEQUENCE [LARGE SCALE GENOMIC DNA]</scope>
    <source>
        <strain evidence="1 2">MTCC4035</strain>
        <plasmid evidence="1 2">p1</plasmid>
    </source>
</reference>
<accession>A0A4D8PD38</accession>
<sequence>MVTGSVYGVPVQRAPEPILRPCQSLDVAHAVDQLYRHGQLTRDHLAVLGHYGRRQSAPDPERDREARARLLWDEAFGLIAPVLAAKGFILREPAEAVVFELV</sequence>
<proteinExistence type="predicted"/>
<geneLocation type="plasmid" evidence="1 2">
    <name>p1</name>
</geneLocation>
<dbReference type="Proteomes" id="UP000298595">
    <property type="component" value="Plasmid p1"/>
</dbReference>
<name>A0A4D8PD38_9PROT</name>
<gene>
    <name evidence="1" type="ORF">D3093_15015</name>
</gene>
<dbReference type="KEGG" id="aare:D3093_15015"/>
<dbReference type="AlphaFoldDB" id="A0A4D8PD38"/>
<keyword evidence="1" id="KW-0614">Plasmid</keyword>
<evidence type="ECO:0000313" key="1">
    <source>
        <dbReference type="EMBL" id="QCN96652.1"/>
    </source>
</evidence>